<gene>
    <name evidence="1" type="ORF">BHQ10_006889</name>
</gene>
<dbReference type="AlphaFoldDB" id="A0A364L4Y4"/>
<organism evidence="1 2">
    <name type="scientific">Talaromyces amestolkiae</name>
    <dbReference type="NCBI Taxonomy" id="1196081"/>
    <lineage>
        <taxon>Eukaryota</taxon>
        <taxon>Fungi</taxon>
        <taxon>Dikarya</taxon>
        <taxon>Ascomycota</taxon>
        <taxon>Pezizomycotina</taxon>
        <taxon>Eurotiomycetes</taxon>
        <taxon>Eurotiomycetidae</taxon>
        <taxon>Eurotiales</taxon>
        <taxon>Trichocomaceae</taxon>
        <taxon>Talaromyces</taxon>
        <taxon>Talaromyces sect. Talaromyces</taxon>
    </lineage>
</organism>
<accession>A0A364L4Y4</accession>
<evidence type="ECO:0000313" key="2">
    <source>
        <dbReference type="Proteomes" id="UP000249363"/>
    </source>
</evidence>
<sequence length="87" mass="9496">MVKILSGLSATHPNAAIEAIRKRIFSVPNSHIFLGAVKFQKFHESYTSSSIASAQAIVPASVKAFEPDPNTWVRYNAVAIPSVFRLP</sequence>
<dbReference type="EMBL" id="MIKG01000013">
    <property type="protein sequence ID" value="RAO70877.1"/>
    <property type="molecule type" value="Genomic_DNA"/>
</dbReference>
<dbReference type="Proteomes" id="UP000249363">
    <property type="component" value="Unassembled WGS sequence"/>
</dbReference>
<proteinExistence type="predicted"/>
<name>A0A364L4Y4_TALAM</name>
<reference evidence="1 2" key="1">
    <citation type="journal article" date="2017" name="Biotechnol. Biofuels">
        <title>Differential beta-glucosidase expression as a function of carbon source availability in Talaromyces amestolkiae: a genomic and proteomic approach.</title>
        <authorList>
            <person name="de Eugenio L.I."/>
            <person name="Mendez-Liter J.A."/>
            <person name="Nieto-Dominguez M."/>
            <person name="Alonso L."/>
            <person name="Gil-Munoz J."/>
            <person name="Barriuso J."/>
            <person name="Prieto A."/>
            <person name="Martinez M.J."/>
        </authorList>
    </citation>
    <scope>NUCLEOTIDE SEQUENCE [LARGE SCALE GENOMIC DNA]</scope>
    <source>
        <strain evidence="1 2">CIB</strain>
    </source>
</reference>
<dbReference type="GeneID" id="63796105"/>
<evidence type="ECO:0000313" key="1">
    <source>
        <dbReference type="EMBL" id="RAO70877.1"/>
    </source>
</evidence>
<protein>
    <submittedName>
        <fullName evidence="1">Uncharacterized protein</fullName>
    </submittedName>
</protein>
<comment type="caution">
    <text evidence="1">The sequence shown here is derived from an EMBL/GenBank/DDBJ whole genome shotgun (WGS) entry which is preliminary data.</text>
</comment>
<dbReference type="RefSeq" id="XP_040735393.1">
    <property type="nucleotide sequence ID" value="XM_040879524.1"/>
</dbReference>
<keyword evidence="2" id="KW-1185">Reference proteome</keyword>